<proteinExistence type="predicted"/>
<evidence type="ECO:0000313" key="2">
    <source>
        <dbReference type="Proteomes" id="UP000304953"/>
    </source>
</evidence>
<protein>
    <submittedName>
        <fullName evidence="1">2-amino-4-hydroxy-6-hydroxymethyldihydropteridine diphosphokinase</fullName>
        <ecNumber evidence="1">2.7.6.3</ecNumber>
    </submittedName>
</protein>
<comment type="caution">
    <text evidence="1">The sequence shown here is derived from an EMBL/GenBank/DDBJ whole genome shotgun (WGS) entry which is preliminary data.</text>
</comment>
<accession>A0AC61S194</accession>
<keyword evidence="2" id="KW-1185">Reference proteome</keyword>
<dbReference type="EMBL" id="SRYA01000005">
    <property type="protein sequence ID" value="TGY97674.1"/>
    <property type="molecule type" value="Genomic_DNA"/>
</dbReference>
<reference evidence="1" key="1">
    <citation type="submission" date="2019-04" db="EMBL/GenBank/DDBJ databases">
        <title>Microbes associate with the intestines of laboratory mice.</title>
        <authorList>
            <person name="Navarre W."/>
            <person name="Wong E."/>
            <person name="Huang K."/>
            <person name="Tropini C."/>
            <person name="Ng K."/>
            <person name="Yu B."/>
        </authorList>
    </citation>
    <scope>NUCLEOTIDE SEQUENCE</scope>
    <source>
        <strain evidence="1">NM01_1-7b</strain>
    </source>
</reference>
<keyword evidence="1" id="KW-0808">Transferase</keyword>
<name>A0AC61S194_9FIRM</name>
<gene>
    <name evidence="1" type="primary">folK</name>
    <name evidence="1" type="ORF">E5329_03460</name>
</gene>
<organism evidence="1 2">
    <name type="scientific">Petralouisia muris</name>
    <dbReference type="NCBI Taxonomy" id="3032872"/>
    <lineage>
        <taxon>Bacteria</taxon>
        <taxon>Bacillati</taxon>
        <taxon>Bacillota</taxon>
        <taxon>Clostridia</taxon>
        <taxon>Lachnospirales</taxon>
        <taxon>Lachnospiraceae</taxon>
        <taxon>Petralouisia</taxon>
    </lineage>
</organism>
<sequence>MKEQAQDKIHIRQLEVFGKHGVFPEENRLGQKFEVNADLYISTREAGLKDDLTKSIHYGEVTHFMASFMTEHTFRLIEAAAEQMARAVLLAFPSMEKIRLEIKKPWAPIGLPLESVSVEIERGWHRAFVAVGSNLGEREDYIAMGLEALRKSQDCKVEQVSQLIVTKPYGMTSQPDFLNGMIELRTLFSPWELLEFLQNIELEAGRERLVHWGPRTLDLDIIFYDDCVIDTRNLTIPHPDMQNRGFVLKPLAELAPYRRHPLFHKTVSQMLMELERQENGITAKRIE</sequence>
<dbReference type="EC" id="2.7.6.3" evidence="1"/>
<dbReference type="Proteomes" id="UP000304953">
    <property type="component" value="Unassembled WGS sequence"/>
</dbReference>
<evidence type="ECO:0000313" key="1">
    <source>
        <dbReference type="EMBL" id="TGY97674.1"/>
    </source>
</evidence>